<evidence type="ECO:0000313" key="3">
    <source>
        <dbReference type="Proteomes" id="UP000184388"/>
    </source>
</evidence>
<evidence type="ECO:0000313" key="2">
    <source>
        <dbReference type="EMBL" id="SHL89925.1"/>
    </source>
</evidence>
<comment type="caution">
    <text evidence="2">The sequence shown here is derived from an EMBL/GenBank/DDBJ whole genome shotgun (WGS) entry which is preliminary data.</text>
</comment>
<accession>A0A9X8MUQ6</accession>
<dbReference type="AlphaFoldDB" id="A0A9X8MUQ6"/>
<evidence type="ECO:0000256" key="1">
    <source>
        <dbReference type="SAM" id="MobiDB-lite"/>
    </source>
</evidence>
<dbReference type="Proteomes" id="UP000184388">
    <property type="component" value="Unassembled WGS sequence"/>
</dbReference>
<protein>
    <submittedName>
        <fullName evidence="2">Uncharacterized protein</fullName>
    </submittedName>
</protein>
<proteinExistence type="predicted"/>
<feature type="region of interest" description="Disordered" evidence="1">
    <location>
        <begin position="1"/>
        <end position="43"/>
    </location>
</feature>
<reference evidence="3" key="1">
    <citation type="submission" date="2016-11" db="EMBL/GenBank/DDBJ databases">
        <authorList>
            <person name="Jaros S."/>
            <person name="Januszkiewicz K."/>
            <person name="Wedrychowicz H."/>
        </authorList>
    </citation>
    <scope>NUCLEOTIDE SEQUENCE [LARGE SCALE GENOMIC DNA]</scope>
    <source>
        <strain evidence="3">CGMCC 4.3555</strain>
    </source>
</reference>
<sequence>MRRSPRYPRAPTQVGAGGAPHRPDPGPAAPPPGGRAAPDPHTPRLTELMLKSGTRSGGIAVRGK</sequence>
<gene>
    <name evidence="2" type="ORF">SAMN05216268_10726</name>
</gene>
<dbReference type="EMBL" id="FRBK01000007">
    <property type="protein sequence ID" value="SHL89925.1"/>
    <property type="molecule type" value="Genomic_DNA"/>
</dbReference>
<organism evidence="2 3">
    <name type="scientific">Streptomyces yunnanensis</name>
    <dbReference type="NCBI Taxonomy" id="156453"/>
    <lineage>
        <taxon>Bacteria</taxon>
        <taxon>Bacillati</taxon>
        <taxon>Actinomycetota</taxon>
        <taxon>Actinomycetes</taxon>
        <taxon>Kitasatosporales</taxon>
        <taxon>Streptomycetaceae</taxon>
        <taxon>Streptomyces</taxon>
    </lineage>
</organism>
<name>A0A9X8MUQ6_9ACTN</name>